<protein>
    <submittedName>
        <fullName evidence="4">Glycosyltransferase family 8 protein</fullName>
    </submittedName>
</protein>
<dbReference type="Proteomes" id="UP000826793">
    <property type="component" value="Unassembled WGS sequence"/>
</dbReference>
<reference evidence="4" key="1">
    <citation type="journal article" date="2021" name="PeerJ">
        <title>Extensive microbial diversity within the chicken gut microbiome revealed by metagenomics and culture.</title>
        <authorList>
            <person name="Gilroy R."/>
            <person name="Ravi A."/>
            <person name="Getino M."/>
            <person name="Pursley I."/>
            <person name="Horton D.L."/>
            <person name="Alikhan N.F."/>
            <person name="Baker D."/>
            <person name="Gharbi K."/>
            <person name="Hall N."/>
            <person name="Watson M."/>
            <person name="Adriaenssens E.M."/>
            <person name="Foster-Nyarko E."/>
            <person name="Jarju S."/>
            <person name="Secka A."/>
            <person name="Antonio M."/>
            <person name="Oren A."/>
            <person name="Chaudhuri R.R."/>
            <person name="La Ragione R."/>
            <person name="Hildebrand F."/>
            <person name="Pallen M.J."/>
        </authorList>
    </citation>
    <scope>NUCLEOTIDE SEQUENCE</scope>
    <source>
        <strain evidence="4">CHK185-1770</strain>
    </source>
</reference>
<reference evidence="4" key="2">
    <citation type="submission" date="2021-04" db="EMBL/GenBank/DDBJ databases">
        <authorList>
            <person name="Gilroy R."/>
        </authorList>
    </citation>
    <scope>NUCLEOTIDE SEQUENCE</scope>
    <source>
        <strain evidence="4">CHK185-1770</strain>
    </source>
</reference>
<comment type="caution">
    <text evidence="4">The sequence shown here is derived from an EMBL/GenBank/DDBJ whole genome shotgun (WGS) entry which is preliminary data.</text>
</comment>
<evidence type="ECO:0000256" key="3">
    <source>
        <dbReference type="ARBA" id="ARBA00022723"/>
    </source>
</evidence>
<name>A0A9D2SFB0_9FIRM</name>
<evidence type="ECO:0000256" key="2">
    <source>
        <dbReference type="ARBA" id="ARBA00022679"/>
    </source>
</evidence>
<dbReference type="PANTHER" id="PTHR13778:SF47">
    <property type="entry name" value="LIPOPOLYSACCHARIDE 1,3-GALACTOSYLTRANSFERASE"/>
    <property type="match status" value="1"/>
</dbReference>
<dbReference type="CDD" id="cd04194">
    <property type="entry name" value="GT8_A4GalT_like"/>
    <property type="match status" value="1"/>
</dbReference>
<keyword evidence="1" id="KW-0328">Glycosyltransferase</keyword>
<dbReference type="EMBL" id="DWXG01000009">
    <property type="protein sequence ID" value="HJB97187.1"/>
    <property type="molecule type" value="Genomic_DNA"/>
</dbReference>
<dbReference type="Pfam" id="PF01501">
    <property type="entry name" value="Glyco_transf_8"/>
    <property type="match status" value="1"/>
</dbReference>
<dbReference type="InterPro" id="IPR029044">
    <property type="entry name" value="Nucleotide-diphossugar_trans"/>
</dbReference>
<accession>A0A9D2SFB0</accession>
<keyword evidence="3" id="KW-0479">Metal-binding</keyword>
<dbReference type="Gene3D" id="3.90.550.10">
    <property type="entry name" value="Spore Coat Polysaccharide Biosynthesis Protein SpsA, Chain A"/>
    <property type="match status" value="1"/>
</dbReference>
<organism evidence="4 5">
    <name type="scientific">Candidatus Acutalibacter pullicola</name>
    <dbReference type="NCBI Taxonomy" id="2838417"/>
    <lineage>
        <taxon>Bacteria</taxon>
        <taxon>Bacillati</taxon>
        <taxon>Bacillota</taxon>
        <taxon>Clostridia</taxon>
        <taxon>Eubacteriales</taxon>
        <taxon>Acutalibacteraceae</taxon>
        <taxon>Acutalibacter</taxon>
    </lineage>
</organism>
<dbReference type="InterPro" id="IPR050748">
    <property type="entry name" value="Glycosyltrans_8_dom-fam"/>
</dbReference>
<evidence type="ECO:0000256" key="1">
    <source>
        <dbReference type="ARBA" id="ARBA00022676"/>
    </source>
</evidence>
<gene>
    <name evidence="4" type="ORF">H9710_01270</name>
</gene>
<dbReference type="GO" id="GO:0016757">
    <property type="term" value="F:glycosyltransferase activity"/>
    <property type="evidence" value="ECO:0007669"/>
    <property type="project" value="UniProtKB-KW"/>
</dbReference>
<evidence type="ECO:0000313" key="4">
    <source>
        <dbReference type="EMBL" id="HJB97187.1"/>
    </source>
</evidence>
<dbReference type="SUPFAM" id="SSF53448">
    <property type="entry name" value="Nucleotide-diphospho-sugar transferases"/>
    <property type="match status" value="1"/>
</dbReference>
<keyword evidence="2" id="KW-0808">Transferase</keyword>
<evidence type="ECO:0000313" key="5">
    <source>
        <dbReference type="Proteomes" id="UP000826793"/>
    </source>
</evidence>
<dbReference type="InterPro" id="IPR002495">
    <property type="entry name" value="Glyco_trans_8"/>
</dbReference>
<sequence length="286" mass="33014">MNRMDILVTLDQNYLPPLQVMLTSLHFSHPRDSLRVYLMHRDIPKKSLETLAAQCGQLGLELVPIQVDGTLFQTAPITKQYPQEMYYRLLAPHLLPQNLHRVLYLDPDILVINSLTPLWETELQGCLFAAASHKGKTELMNNLNQVRLGTECKYFNSGVLLIDLDAGRKEIVPEIIFAYAEEHSKELLLPDQDILNALYGHRTFELEDTFWNYDARYFNTYLLRSGGVCDLDWVLAHTAILHFCGKSKPWQPGYLRRFGILYKHYIQLTRRTGLYLEPTPVPAKAE</sequence>
<dbReference type="PANTHER" id="PTHR13778">
    <property type="entry name" value="GLYCOSYLTRANSFERASE 8 DOMAIN-CONTAINING PROTEIN"/>
    <property type="match status" value="1"/>
</dbReference>
<proteinExistence type="predicted"/>
<dbReference type="GO" id="GO:0046872">
    <property type="term" value="F:metal ion binding"/>
    <property type="evidence" value="ECO:0007669"/>
    <property type="project" value="UniProtKB-KW"/>
</dbReference>
<dbReference type="AlphaFoldDB" id="A0A9D2SFB0"/>